<evidence type="ECO:0000313" key="2">
    <source>
        <dbReference type="Proteomes" id="UP000005283"/>
    </source>
</evidence>
<name>D1W6R9_9BACT</name>
<evidence type="ECO:0000313" key="1">
    <source>
        <dbReference type="EMBL" id="EFA91689.1"/>
    </source>
</evidence>
<reference evidence="1 2" key="1">
    <citation type="submission" date="2009-12" db="EMBL/GenBank/DDBJ databases">
        <title>Genome Sequence of Prevotella buccalis ATCC 35310.</title>
        <authorList>
            <person name="Durkin A.S."/>
            <person name="Madupu R."/>
            <person name="Torralba M."/>
            <person name="Methe B."/>
            <person name="Sutton G."/>
            <person name="Strausberg R.L."/>
            <person name="Nelson K.E."/>
        </authorList>
    </citation>
    <scope>NUCLEOTIDE SEQUENCE [LARGE SCALE GENOMIC DNA]</scope>
    <source>
        <strain evidence="1 2">ATCC 35310</strain>
    </source>
</reference>
<protein>
    <submittedName>
        <fullName evidence="1">Uncharacterized protein</fullName>
    </submittedName>
</protein>
<keyword evidence="2" id="KW-1185">Reference proteome</keyword>
<accession>D1W6R9</accession>
<dbReference type="Proteomes" id="UP000005283">
    <property type="component" value="Unassembled WGS sequence"/>
</dbReference>
<organism evidence="1 2">
    <name type="scientific">Hoylesella buccalis ATCC 35310</name>
    <dbReference type="NCBI Taxonomy" id="679190"/>
    <lineage>
        <taxon>Bacteria</taxon>
        <taxon>Pseudomonadati</taxon>
        <taxon>Bacteroidota</taxon>
        <taxon>Bacteroidia</taxon>
        <taxon>Bacteroidales</taxon>
        <taxon>Prevotellaceae</taxon>
        <taxon>Hoylesella</taxon>
    </lineage>
</organism>
<proteinExistence type="predicted"/>
<sequence>MKLHETPNDLHNNKIRSLLLLAKFEKIGRLVENMRRIKSGLSRKMFHLFWRSACRYTVYK</sequence>
<dbReference type="AlphaFoldDB" id="D1W6R9"/>
<comment type="caution">
    <text evidence="1">The sequence shown here is derived from an EMBL/GenBank/DDBJ whole genome shotgun (WGS) entry which is preliminary data.</text>
</comment>
<gene>
    <name evidence="1" type="ORF">HMPREF0650_0005</name>
</gene>
<dbReference type="EMBL" id="ADEG01000073">
    <property type="protein sequence ID" value="EFA91689.1"/>
    <property type="molecule type" value="Genomic_DNA"/>
</dbReference>